<organism evidence="5 6">
    <name type="scientific">Nocardioides zeae</name>
    <dbReference type="NCBI Taxonomy" id="1457234"/>
    <lineage>
        <taxon>Bacteria</taxon>
        <taxon>Bacillati</taxon>
        <taxon>Actinomycetota</taxon>
        <taxon>Actinomycetes</taxon>
        <taxon>Propionibacteriales</taxon>
        <taxon>Nocardioidaceae</taxon>
        <taxon>Nocardioides</taxon>
    </lineage>
</organism>
<reference evidence="5" key="1">
    <citation type="submission" date="2023-07" db="EMBL/GenBank/DDBJ databases">
        <title>Functional and genomic diversity of the sorghum phyllosphere microbiome.</title>
        <authorList>
            <person name="Shade A."/>
        </authorList>
    </citation>
    <scope>NUCLEOTIDE SEQUENCE</scope>
    <source>
        <strain evidence="5">SORGH_AS_1067</strain>
    </source>
</reference>
<sequence>MDAARRTASTQRPVPGLRRQPRQQRSRAMVERIVAAARVVLTEDGYDAFSTNRVAARADVSPGSLYQYFPDKAALVDVLTQRWIEQVSEDVTRVLLDRLDATGPAMVRSAADALLTALSADVALLRLVWEDLPGARNLASRELLERRVRDVLAAYLAVRLPAPDRPRAARMAWVAVLTMEFLTVRFVLDPDPPLTREELLDEVVAMGVRYVAVEPETSG</sequence>
<dbReference type="GO" id="GO:0000976">
    <property type="term" value="F:transcription cis-regulatory region binding"/>
    <property type="evidence" value="ECO:0007669"/>
    <property type="project" value="TreeGrafter"/>
</dbReference>
<accession>A0AAJ1U4X2</accession>
<dbReference type="InterPro" id="IPR023772">
    <property type="entry name" value="DNA-bd_HTH_TetR-type_CS"/>
</dbReference>
<evidence type="ECO:0000313" key="6">
    <source>
        <dbReference type="Proteomes" id="UP001239215"/>
    </source>
</evidence>
<dbReference type="InterPro" id="IPR050109">
    <property type="entry name" value="HTH-type_TetR-like_transc_reg"/>
</dbReference>
<dbReference type="AlphaFoldDB" id="A0AAJ1U4X2"/>
<comment type="caution">
    <text evidence="5">The sequence shown here is derived from an EMBL/GenBank/DDBJ whole genome shotgun (WGS) entry which is preliminary data.</text>
</comment>
<dbReference type="PROSITE" id="PS01081">
    <property type="entry name" value="HTH_TETR_1"/>
    <property type="match status" value="1"/>
</dbReference>
<name>A0AAJ1U4X2_9ACTN</name>
<proteinExistence type="predicted"/>
<dbReference type="GO" id="GO:0003700">
    <property type="term" value="F:DNA-binding transcription factor activity"/>
    <property type="evidence" value="ECO:0007669"/>
    <property type="project" value="TreeGrafter"/>
</dbReference>
<evidence type="ECO:0000313" key="5">
    <source>
        <dbReference type="EMBL" id="MDQ1105975.1"/>
    </source>
</evidence>
<evidence type="ECO:0000256" key="2">
    <source>
        <dbReference type="PROSITE-ProRule" id="PRU00335"/>
    </source>
</evidence>
<gene>
    <name evidence="5" type="ORF">QE405_003259</name>
</gene>
<evidence type="ECO:0000259" key="4">
    <source>
        <dbReference type="PROSITE" id="PS50977"/>
    </source>
</evidence>
<dbReference type="PRINTS" id="PR00455">
    <property type="entry name" value="HTHTETR"/>
</dbReference>
<dbReference type="EMBL" id="JAUTAN010000001">
    <property type="protein sequence ID" value="MDQ1105975.1"/>
    <property type="molecule type" value="Genomic_DNA"/>
</dbReference>
<dbReference type="Pfam" id="PF17918">
    <property type="entry name" value="TetR_C_15"/>
    <property type="match status" value="1"/>
</dbReference>
<evidence type="ECO:0000256" key="1">
    <source>
        <dbReference type="ARBA" id="ARBA00023125"/>
    </source>
</evidence>
<dbReference type="Proteomes" id="UP001239215">
    <property type="component" value="Unassembled WGS sequence"/>
</dbReference>
<dbReference type="InterPro" id="IPR041669">
    <property type="entry name" value="TetR_C_15"/>
</dbReference>
<keyword evidence="1 2" id="KW-0238">DNA-binding</keyword>
<dbReference type="SUPFAM" id="SSF46689">
    <property type="entry name" value="Homeodomain-like"/>
    <property type="match status" value="1"/>
</dbReference>
<dbReference type="PANTHER" id="PTHR30055">
    <property type="entry name" value="HTH-TYPE TRANSCRIPTIONAL REGULATOR RUTR"/>
    <property type="match status" value="1"/>
</dbReference>
<dbReference type="RefSeq" id="WP_307202703.1">
    <property type="nucleotide sequence ID" value="NZ_JAUTAN010000001.1"/>
</dbReference>
<evidence type="ECO:0000256" key="3">
    <source>
        <dbReference type="SAM" id="MobiDB-lite"/>
    </source>
</evidence>
<dbReference type="Pfam" id="PF00440">
    <property type="entry name" value="TetR_N"/>
    <property type="match status" value="1"/>
</dbReference>
<dbReference type="InterPro" id="IPR009057">
    <property type="entry name" value="Homeodomain-like_sf"/>
</dbReference>
<feature type="domain" description="HTH tetR-type" evidence="4">
    <location>
        <begin position="27"/>
        <end position="87"/>
    </location>
</feature>
<dbReference type="InterPro" id="IPR001647">
    <property type="entry name" value="HTH_TetR"/>
</dbReference>
<dbReference type="PROSITE" id="PS50977">
    <property type="entry name" value="HTH_TETR_2"/>
    <property type="match status" value="1"/>
</dbReference>
<feature type="DNA-binding region" description="H-T-H motif" evidence="2">
    <location>
        <begin position="50"/>
        <end position="69"/>
    </location>
</feature>
<dbReference type="Gene3D" id="1.10.357.10">
    <property type="entry name" value="Tetracycline Repressor, domain 2"/>
    <property type="match status" value="1"/>
</dbReference>
<dbReference type="PANTHER" id="PTHR30055:SF226">
    <property type="entry name" value="HTH-TYPE TRANSCRIPTIONAL REGULATOR PKSA"/>
    <property type="match status" value="1"/>
</dbReference>
<protein>
    <submittedName>
        <fullName evidence="5">AcrR family transcriptional regulator</fullName>
    </submittedName>
</protein>
<feature type="region of interest" description="Disordered" evidence="3">
    <location>
        <begin position="1"/>
        <end position="24"/>
    </location>
</feature>